<protein>
    <submittedName>
        <fullName evidence="2">Uncharacterized protein</fullName>
    </submittedName>
</protein>
<dbReference type="EMBL" id="OZ035845">
    <property type="protein sequence ID" value="CAL1599913.1"/>
    <property type="molecule type" value="Genomic_DNA"/>
</dbReference>
<dbReference type="Proteomes" id="UP001497482">
    <property type="component" value="Chromosome 23"/>
</dbReference>
<reference evidence="2 3" key="1">
    <citation type="submission" date="2024-04" db="EMBL/GenBank/DDBJ databases">
        <authorList>
            <person name="Waldvogel A.-M."/>
            <person name="Schoenle A."/>
        </authorList>
    </citation>
    <scope>NUCLEOTIDE SEQUENCE [LARGE SCALE GENOMIC DNA]</scope>
</reference>
<evidence type="ECO:0000313" key="2">
    <source>
        <dbReference type="EMBL" id="CAL1599913.1"/>
    </source>
</evidence>
<evidence type="ECO:0000256" key="1">
    <source>
        <dbReference type="SAM" id="MobiDB-lite"/>
    </source>
</evidence>
<gene>
    <name evidence="2" type="ORF">KC01_LOCUS28098</name>
</gene>
<feature type="region of interest" description="Disordered" evidence="1">
    <location>
        <begin position="21"/>
        <end position="82"/>
    </location>
</feature>
<organism evidence="2 3">
    <name type="scientific">Knipowitschia caucasica</name>
    <name type="common">Caucasian dwarf goby</name>
    <name type="synonym">Pomatoschistus caucasicus</name>
    <dbReference type="NCBI Taxonomy" id="637954"/>
    <lineage>
        <taxon>Eukaryota</taxon>
        <taxon>Metazoa</taxon>
        <taxon>Chordata</taxon>
        <taxon>Craniata</taxon>
        <taxon>Vertebrata</taxon>
        <taxon>Euteleostomi</taxon>
        <taxon>Actinopterygii</taxon>
        <taxon>Neopterygii</taxon>
        <taxon>Teleostei</taxon>
        <taxon>Neoteleostei</taxon>
        <taxon>Acanthomorphata</taxon>
        <taxon>Gobiaria</taxon>
        <taxon>Gobiiformes</taxon>
        <taxon>Gobioidei</taxon>
        <taxon>Gobiidae</taxon>
        <taxon>Gobiinae</taxon>
        <taxon>Knipowitschia</taxon>
    </lineage>
</organism>
<evidence type="ECO:0000313" key="3">
    <source>
        <dbReference type="Proteomes" id="UP001497482"/>
    </source>
</evidence>
<keyword evidence="3" id="KW-1185">Reference proteome</keyword>
<sequence>MIAVSSPGVARGALCTCRLSSPSHRGSDSQDAFGQLPTDAVPFSPPLSPLQGEASGPRARRAVAGERGLSIGGSGGDGWDACSRGTGPLTRARLVHLLTTDHCCLWRRGLDLVLALSSIEAQGDRHFF</sequence>
<proteinExistence type="predicted"/>
<name>A0AAV2LHQ3_KNICA</name>
<accession>A0AAV2LHQ3</accession>
<feature type="compositionally biased region" description="Polar residues" evidence="1">
    <location>
        <begin position="21"/>
        <end position="32"/>
    </location>
</feature>
<dbReference type="AlphaFoldDB" id="A0AAV2LHQ3"/>